<keyword evidence="3" id="KW-1185">Reference proteome</keyword>
<dbReference type="Proteomes" id="UP000355283">
    <property type="component" value="Unassembled WGS sequence"/>
</dbReference>
<dbReference type="InterPro" id="IPR017937">
    <property type="entry name" value="Thioredoxin_CS"/>
</dbReference>
<dbReference type="CDD" id="cd02964">
    <property type="entry name" value="TryX_like_family"/>
    <property type="match status" value="1"/>
</dbReference>
<dbReference type="AlphaFoldDB" id="A0A4D9DAZ1"/>
<organism evidence="2 3">
    <name type="scientific">Nannochloropsis salina CCMP1776</name>
    <dbReference type="NCBI Taxonomy" id="1027361"/>
    <lineage>
        <taxon>Eukaryota</taxon>
        <taxon>Sar</taxon>
        <taxon>Stramenopiles</taxon>
        <taxon>Ochrophyta</taxon>
        <taxon>Eustigmatophyceae</taxon>
        <taxon>Eustigmatales</taxon>
        <taxon>Monodopsidaceae</taxon>
        <taxon>Microchloropsis</taxon>
        <taxon>Microchloropsis salina</taxon>
    </lineage>
</organism>
<dbReference type="PROSITE" id="PS51352">
    <property type="entry name" value="THIOREDOXIN_2"/>
    <property type="match status" value="1"/>
</dbReference>
<dbReference type="PANTHER" id="PTHR46472:SF1">
    <property type="entry name" value="NUCLEOREDOXIN"/>
    <property type="match status" value="1"/>
</dbReference>
<dbReference type="OrthoDB" id="189920at2759"/>
<evidence type="ECO:0000313" key="3">
    <source>
        <dbReference type="Proteomes" id="UP000355283"/>
    </source>
</evidence>
<evidence type="ECO:0000259" key="1">
    <source>
        <dbReference type="PROSITE" id="PS51352"/>
    </source>
</evidence>
<feature type="domain" description="Thioredoxin" evidence="1">
    <location>
        <begin position="3"/>
        <end position="164"/>
    </location>
</feature>
<dbReference type="SUPFAM" id="SSF52833">
    <property type="entry name" value="Thioredoxin-like"/>
    <property type="match status" value="1"/>
</dbReference>
<dbReference type="InterPro" id="IPR012336">
    <property type="entry name" value="Thioredoxin-like_fold"/>
</dbReference>
<dbReference type="PROSITE" id="PS00194">
    <property type="entry name" value="THIOREDOXIN_1"/>
    <property type="match status" value="1"/>
</dbReference>
<dbReference type="Gene3D" id="3.40.30.10">
    <property type="entry name" value="Glutaredoxin"/>
    <property type="match status" value="1"/>
</dbReference>
<dbReference type="GO" id="GO:0005634">
    <property type="term" value="C:nucleus"/>
    <property type="evidence" value="ECO:0007669"/>
    <property type="project" value="TreeGrafter"/>
</dbReference>
<dbReference type="InterPro" id="IPR036249">
    <property type="entry name" value="Thioredoxin-like_sf"/>
</dbReference>
<dbReference type="PANTHER" id="PTHR46472">
    <property type="entry name" value="NUCLEOREDOXIN"/>
    <property type="match status" value="1"/>
</dbReference>
<dbReference type="GO" id="GO:0030178">
    <property type="term" value="P:negative regulation of Wnt signaling pathway"/>
    <property type="evidence" value="ECO:0007669"/>
    <property type="project" value="TreeGrafter"/>
</dbReference>
<name>A0A4D9DAZ1_9STRA</name>
<dbReference type="InterPro" id="IPR013766">
    <property type="entry name" value="Thioredoxin_domain"/>
</dbReference>
<dbReference type="GO" id="GO:0031397">
    <property type="term" value="P:negative regulation of protein ubiquitination"/>
    <property type="evidence" value="ECO:0007669"/>
    <property type="project" value="TreeGrafter"/>
</dbReference>
<dbReference type="EMBL" id="SDOX01000001">
    <property type="protein sequence ID" value="TFJ88486.1"/>
    <property type="molecule type" value="Genomic_DNA"/>
</dbReference>
<comment type="caution">
    <text evidence="2">The sequence shown here is derived from an EMBL/GenBank/DDBJ whole genome shotgun (WGS) entry which is preliminary data.</text>
</comment>
<evidence type="ECO:0000313" key="2">
    <source>
        <dbReference type="EMBL" id="TFJ88486.1"/>
    </source>
</evidence>
<dbReference type="GO" id="GO:0004791">
    <property type="term" value="F:thioredoxin-disulfide reductase (NADPH) activity"/>
    <property type="evidence" value="ECO:0007669"/>
    <property type="project" value="TreeGrafter"/>
</dbReference>
<reference evidence="2 3" key="1">
    <citation type="submission" date="2019-01" db="EMBL/GenBank/DDBJ databases">
        <title>Nuclear Genome Assembly of the Microalgal Biofuel strain Nannochloropsis salina CCMP1776.</title>
        <authorList>
            <person name="Hovde B."/>
        </authorList>
    </citation>
    <scope>NUCLEOTIDE SEQUENCE [LARGE SCALE GENOMIC DNA]</scope>
    <source>
        <strain evidence="2 3">CCMP1776</strain>
    </source>
</reference>
<dbReference type="Pfam" id="PF13905">
    <property type="entry name" value="Thioredoxin_8"/>
    <property type="match status" value="1"/>
</dbReference>
<gene>
    <name evidence="2" type="ORF">NSK_000060</name>
</gene>
<sequence>MGSTILKLLRDAELVRVGDVAPFLSSGFDALKGKTLLLYFSASWCPPCRRFTPVLKEFYEAVATKHPVEVVWVSSDDSQTEWGEYGKIMAAYYAVPFENRDLRTRLKQEVGVCASKEQDSVGIQERKRGIPTLAVVKPDGTLLTIKGDEEITRNGIAVLQEWDL</sequence>
<protein>
    <recommendedName>
        <fullName evidence="1">Thioredoxin domain-containing protein</fullName>
    </recommendedName>
</protein>
<accession>A0A4D9DAZ1</accession>
<proteinExistence type="predicted"/>